<keyword evidence="6 8" id="KW-0642">Proline metabolism</keyword>
<dbReference type="PANTHER" id="PTHR13914:SF29">
    <property type="entry name" value="HYDROXYPROLINE DEHYDROGENASE"/>
    <property type="match status" value="1"/>
</dbReference>
<dbReference type="InterPro" id="IPR002872">
    <property type="entry name" value="Proline_DH_dom"/>
</dbReference>
<dbReference type="InterPro" id="IPR015659">
    <property type="entry name" value="Proline_oxidase"/>
</dbReference>
<evidence type="ECO:0000259" key="9">
    <source>
        <dbReference type="Pfam" id="PF01619"/>
    </source>
</evidence>
<reference evidence="11" key="1">
    <citation type="submission" date="2025-08" db="UniProtKB">
        <authorList>
            <consortium name="RefSeq"/>
        </authorList>
    </citation>
    <scope>IDENTIFICATION</scope>
</reference>
<comment type="similarity">
    <text evidence="2 8">Belongs to the proline oxidase family.</text>
</comment>
<evidence type="ECO:0000256" key="7">
    <source>
        <dbReference type="ARBA" id="ARBA00048242"/>
    </source>
</evidence>
<comment type="catalytic activity">
    <reaction evidence="8">
        <text>L-proline + a quinone = (S)-1-pyrroline-5-carboxylate + a quinol + H(+)</text>
        <dbReference type="Rhea" id="RHEA:23784"/>
        <dbReference type="ChEBI" id="CHEBI:15378"/>
        <dbReference type="ChEBI" id="CHEBI:17388"/>
        <dbReference type="ChEBI" id="CHEBI:24646"/>
        <dbReference type="ChEBI" id="CHEBI:60039"/>
        <dbReference type="ChEBI" id="CHEBI:132124"/>
        <dbReference type="EC" id="1.5.5.2"/>
    </reaction>
</comment>
<protein>
    <recommendedName>
        <fullName evidence="8">Proline dehydrogenase</fullName>
        <ecNumber evidence="8">1.5.5.2</ecNumber>
    </recommendedName>
</protein>
<dbReference type="RefSeq" id="XP_005094811.1">
    <property type="nucleotide sequence ID" value="XM_005094754.1"/>
</dbReference>
<sequence length="129" mass="14813">MATRRRSFIFMSLSSLTRCSGKDLFYLANTCHLNTLTTHQLLKDDLAQADKEGVCFGAKLVRGAYMVKERRLASEKGYPDPIQETFDMTCENYHRCLDLLLERAAEDAETVKFIIATHNEDTIHYAMNR</sequence>
<gene>
    <name evidence="11" type="primary">LOC101856564</name>
</gene>
<dbReference type="GeneID" id="101856564"/>
<evidence type="ECO:0000256" key="6">
    <source>
        <dbReference type="ARBA" id="ARBA00023062"/>
    </source>
</evidence>
<keyword evidence="4 8" id="KW-0274">FAD</keyword>
<dbReference type="Pfam" id="PF01619">
    <property type="entry name" value="Pro_dh"/>
    <property type="match status" value="1"/>
</dbReference>
<evidence type="ECO:0000256" key="5">
    <source>
        <dbReference type="ARBA" id="ARBA00023002"/>
    </source>
</evidence>
<keyword evidence="5 8" id="KW-0560">Oxidoreductase</keyword>
<evidence type="ECO:0000256" key="1">
    <source>
        <dbReference type="ARBA" id="ARBA00001974"/>
    </source>
</evidence>
<comment type="cofactor">
    <cofactor evidence="1 8">
        <name>FAD</name>
        <dbReference type="ChEBI" id="CHEBI:57692"/>
    </cofactor>
</comment>
<accession>A0ABM0JJ33</accession>
<dbReference type="Proteomes" id="UP000694888">
    <property type="component" value="Unplaced"/>
</dbReference>
<evidence type="ECO:0000256" key="8">
    <source>
        <dbReference type="RuleBase" id="RU364054"/>
    </source>
</evidence>
<keyword evidence="3 8" id="KW-0285">Flavoprotein</keyword>
<dbReference type="PANTHER" id="PTHR13914">
    <property type="entry name" value="PROLINE OXIDASE"/>
    <property type="match status" value="1"/>
</dbReference>
<keyword evidence="10" id="KW-1185">Reference proteome</keyword>
<evidence type="ECO:0000256" key="4">
    <source>
        <dbReference type="ARBA" id="ARBA00022827"/>
    </source>
</evidence>
<organism evidence="10 11">
    <name type="scientific">Aplysia californica</name>
    <name type="common">California sea hare</name>
    <dbReference type="NCBI Taxonomy" id="6500"/>
    <lineage>
        <taxon>Eukaryota</taxon>
        <taxon>Metazoa</taxon>
        <taxon>Spiralia</taxon>
        <taxon>Lophotrochozoa</taxon>
        <taxon>Mollusca</taxon>
        <taxon>Gastropoda</taxon>
        <taxon>Heterobranchia</taxon>
        <taxon>Euthyneura</taxon>
        <taxon>Tectipleura</taxon>
        <taxon>Aplysiida</taxon>
        <taxon>Aplysioidea</taxon>
        <taxon>Aplysiidae</taxon>
        <taxon>Aplysia</taxon>
    </lineage>
</organism>
<evidence type="ECO:0000256" key="2">
    <source>
        <dbReference type="ARBA" id="ARBA00005869"/>
    </source>
</evidence>
<feature type="domain" description="Proline dehydrogenase" evidence="9">
    <location>
        <begin position="37"/>
        <end position="128"/>
    </location>
</feature>
<comment type="function">
    <text evidence="8">Converts proline to delta-1-pyrroline-5-carboxylate.</text>
</comment>
<dbReference type="Gene3D" id="3.20.20.220">
    <property type="match status" value="1"/>
</dbReference>
<dbReference type="SUPFAM" id="SSF51730">
    <property type="entry name" value="FAD-linked oxidoreductase"/>
    <property type="match status" value="1"/>
</dbReference>
<comment type="catalytic activity">
    <reaction evidence="7">
        <text>trans-4-hydroxy-L-proline + a quinone = (3R,5S)-1-pyrroline-3-hydroxy-5-carboxylate + a quinol + H(+)</text>
        <dbReference type="Rhea" id="RHEA:52512"/>
        <dbReference type="ChEBI" id="CHEBI:15378"/>
        <dbReference type="ChEBI" id="CHEBI:24646"/>
        <dbReference type="ChEBI" id="CHEBI:58375"/>
        <dbReference type="ChEBI" id="CHEBI:62612"/>
        <dbReference type="ChEBI" id="CHEBI:132124"/>
        <dbReference type="EC" id="1.5.5.3"/>
    </reaction>
</comment>
<proteinExistence type="inferred from homology"/>
<evidence type="ECO:0000256" key="3">
    <source>
        <dbReference type="ARBA" id="ARBA00022630"/>
    </source>
</evidence>
<evidence type="ECO:0000313" key="10">
    <source>
        <dbReference type="Proteomes" id="UP000694888"/>
    </source>
</evidence>
<evidence type="ECO:0000313" key="11">
    <source>
        <dbReference type="RefSeq" id="XP_005094811.1"/>
    </source>
</evidence>
<dbReference type="EC" id="1.5.5.2" evidence="8"/>
<dbReference type="InterPro" id="IPR029041">
    <property type="entry name" value="FAD-linked_oxidoreductase-like"/>
</dbReference>
<name>A0ABM0JJ33_APLCA</name>